<feature type="compositionally biased region" description="Polar residues" evidence="1">
    <location>
        <begin position="1"/>
        <end position="10"/>
    </location>
</feature>
<protein>
    <recommendedName>
        <fullName evidence="3">HetZ-related protein</fullName>
    </recommendedName>
</protein>
<reference evidence="2" key="1">
    <citation type="journal article" date="2020" name="mSystems">
        <title>Genome- and Community-Level Interaction Insights into Carbon Utilization and Element Cycling Functions of Hydrothermarchaeota in Hydrothermal Sediment.</title>
        <authorList>
            <person name="Zhou Z."/>
            <person name="Liu Y."/>
            <person name="Xu W."/>
            <person name="Pan J."/>
            <person name="Luo Z.H."/>
            <person name="Li M."/>
        </authorList>
    </citation>
    <scope>NUCLEOTIDE SEQUENCE [LARGE SCALE GENOMIC DNA]</scope>
    <source>
        <strain evidence="2">SpSt-402</strain>
    </source>
</reference>
<name>A0A832H0C0_9CYAN</name>
<dbReference type="NCBIfam" id="NF037964">
    <property type="entry name" value="HetZ_related"/>
    <property type="match status" value="1"/>
</dbReference>
<organism evidence="2">
    <name type="scientific">Oscillatoriales cyanobacterium SpSt-402</name>
    <dbReference type="NCBI Taxonomy" id="2282168"/>
    <lineage>
        <taxon>Bacteria</taxon>
        <taxon>Bacillati</taxon>
        <taxon>Cyanobacteriota</taxon>
        <taxon>Cyanophyceae</taxon>
        <taxon>Oscillatoriophycideae</taxon>
        <taxon>Oscillatoriales</taxon>
    </lineage>
</organism>
<accession>A0A832H0C0</accession>
<dbReference type="InterPro" id="IPR049910">
    <property type="entry name" value="HetZ-rel"/>
</dbReference>
<feature type="compositionally biased region" description="Polar residues" evidence="1">
    <location>
        <begin position="44"/>
        <end position="59"/>
    </location>
</feature>
<evidence type="ECO:0000313" key="2">
    <source>
        <dbReference type="EMBL" id="HGW93026.1"/>
    </source>
</evidence>
<evidence type="ECO:0008006" key="3">
    <source>
        <dbReference type="Google" id="ProtNLM"/>
    </source>
</evidence>
<proteinExistence type="predicted"/>
<sequence>MTVGKQQVRQPEQADHSPITSPSVLTIPVYVHYQIMNIESLPSRSGSVSVHPGSTSNQAIADAPQSKRRSRLEPKSLSTKPSSSANFLDQQALIQMLSQELTAEIRSLNGNAEVLASRIAAEVDRVCHKSGRILASGQAQSWQVSLARHRLQKCLTYYQLGSRRGRVELHSTLGSMVYRYVAPSRMQLGFQARYNLIEDFLQGFYSESLKAFRRENELPDSYQPRTRLELAEYMAFTEQYAKRRISLPAGQTQQLIVLRAQRFGQRQPLEVSVDIEQALESPRGEEAEAHNRTPIVQQLREQMITSMVDSSEAVLRDRVISELVQYLESEGQQDCIDYLVLKLQDLSAPEIDEILGLTPRQRDYLQQRFKYHVEKFTLSSPNWRLVHQWLGADLDQHLGLSTPQWETFTSQLTPEQHQMLQLKQSQINDQEIARKLKLTPKQLQKRWGGLLDLARQIRNQS</sequence>
<feature type="region of interest" description="Disordered" evidence="1">
    <location>
        <begin position="1"/>
        <end position="21"/>
    </location>
</feature>
<gene>
    <name evidence="2" type="ORF">ENR47_01890</name>
</gene>
<comment type="caution">
    <text evidence="2">The sequence shown here is derived from an EMBL/GenBank/DDBJ whole genome shotgun (WGS) entry which is preliminary data.</text>
</comment>
<dbReference type="AlphaFoldDB" id="A0A832H0C0"/>
<dbReference type="EMBL" id="DSRD01000127">
    <property type="protein sequence ID" value="HGW93026.1"/>
    <property type="molecule type" value="Genomic_DNA"/>
</dbReference>
<evidence type="ECO:0000256" key="1">
    <source>
        <dbReference type="SAM" id="MobiDB-lite"/>
    </source>
</evidence>
<feature type="region of interest" description="Disordered" evidence="1">
    <location>
        <begin position="44"/>
        <end position="84"/>
    </location>
</feature>